<evidence type="ECO:0008006" key="4">
    <source>
        <dbReference type="Google" id="ProtNLM"/>
    </source>
</evidence>
<keyword evidence="3" id="KW-1185">Reference proteome</keyword>
<feature type="transmembrane region" description="Helical" evidence="1">
    <location>
        <begin position="177"/>
        <end position="197"/>
    </location>
</feature>
<dbReference type="Proteomes" id="UP000730482">
    <property type="component" value="Unassembled WGS sequence"/>
</dbReference>
<evidence type="ECO:0000256" key="1">
    <source>
        <dbReference type="SAM" id="Phobius"/>
    </source>
</evidence>
<reference evidence="2 3" key="1">
    <citation type="submission" date="2020-02" db="EMBL/GenBank/DDBJ databases">
        <title>Acidophilic actinobacteria isolated from forest soil.</title>
        <authorList>
            <person name="Golinska P."/>
        </authorList>
    </citation>
    <scope>NUCLEOTIDE SEQUENCE [LARGE SCALE GENOMIC DNA]</scope>
    <source>
        <strain evidence="2 3">NL8</strain>
    </source>
</reference>
<keyword evidence="1" id="KW-0812">Transmembrane</keyword>
<gene>
    <name evidence="2" type="ORF">KGQ19_25950</name>
</gene>
<accession>A0ABS5KW82</accession>
<sequence length="622" mass="66377">MSQESYTRAARLVYIARYPFDGAKAALVQAHRRAAAAVAAHPDDDDAAVREALRSVLDGYGSWASSRFLRGPRLVPVDVTAEQRKVLDQMKAYDYRVAVAAIYHLLEGAAMDDLGGLVSPEQPDLYEGRVREAVVGLCRDRETGEIRALLLGRELDPVVVPVSARAVLRRRRRRTRVGGAVTAVIVALAAAGVWWFGIRIPPLGSYANDPRVWSASQVVGGDYGIDAWPARGELLGDTALLRRAADGWRARGLPSGTQPHVIFAGRVQDVTVVAMVVDQMPSDASSLAVYAEGLRDKQLGEPHFGDTRVMVNPLPPDPAGPGAIRLLDSRVFQTDPILLPPGASDVETGPLDTPSTGWLPAHPDARGVLEVPLPQQTAQQRVSEPSDWSPSAGIRFKESDHSAVDIPSVTVPDTLYSPAPLLPVLGSDYMDHQDLSNADWCAFREQAELNGDLDDIGYLSEYASDMASGPLPDGGGTGYVISRGGVGPQWGPFSDAALLAESGASCATATLWPGQDMANYARSEASSPTRTFVTQATAAMVWISPAKRPYLVVAAKPGVAKLRVSGPATASADGRWLVAPLPYVTQQDEPAEQPLVEAYDAAGHRCGDPDPAKAGAQYCYSP</sequence>
<name>A0ABS5KW82_9ACTN</name>
<protein>
    <recommendedName>
        <fullName evidence="4">DNA-directed RNA polymerase specialized sigma24 family protein</fullName>
    </recommendedName>
</protein>
<evidence type="ECO:0000313" key="2">
    <source>
        <dbReference type="EMBL" id="MBS2550317.1"/>
    </source>
</evidence>
<organism evidence="2 3">
    <name type="scientific">Catenulispora pinistramenti</name>
    <dbReference type="NCBI Taxonomy" id="2705254"/>
    <lineage>
        <taxon>Bacteria</taxon>
        <taxon>Bacillati</taxon>
        <taxon>Actinomycetota</taxon>
        <taxon>Actinomycetes</taxon>
        <taxon>Catenulisporales</taxon>
        <taxon>Catenulisporaceae</taxon>
        <taxon>Catenulispora</taxon>
    </lineage>
</organism>
<evidence type="ECO:0000313" key="3">
    <source>
        <dbReference type="Proteomes" id="UP000730482"/>
    </source>
</evidence>
<proteinExistence type="predicted"/>
<keyword evidence="1" id="KW-0472">Membrane</keyword>
<comment type="caution">
    <text evidence="2">The sequence shown here is derived from an EMBL/GenBank/DDBJ whole genome shotgun (WGS) entry which is preliminary data.</text>
</comment>
<keyword evidence="1" id="KW-1133">Transmembrane helix</keyword>
<dbReference type="EMBL" id="JAAFYZ010000098">
    <property type="protein sequence ID" value="MBS2550317.1"/>
    <property type="molecule type" value="Genomic_DNA"/>
</dbReference>
<dbReference type="RefSeq" id="WP_212012819.1">
    <property type="nucleotide sequence ID" value="NZ_JAAFYZ010000098.1"/>
</dbReference>